<proteinExistence type="inferred from homology"/>
<evidence type="ECO:0000259" key="9">
    <source>
        <dbReference type="SMART" id="SM00924"/>
    </source>
</evidence>
<feature type="transmembrane region" description="Helical" evidence="8">
    <location>
        <begin position="315"/>
        <end position="340"/>
    </location>
</feature>
<evidence type="ECO:0000256" key="5">
    <source>
        <dbReference type="ARBA" id="ARBA00022842"/>
    </source>
</evidence>
<keyword evidence="4 8" id="KW-0812">Transmembrane</keyword>
<dbReference type="InterPro" id="IPR006667">
    <property type="entry name" value="SLC41_membr_dom"/>
</dbReference>
<evidence type="ECO:0000256" key="7">
    <source>
        <dbReference type="ARBA" id="ARBA00023136"/>
    </source>
</evidence>
<evidence type="ECO:0000313" key="11">
    <source>
        <dbReference type="Proteomes" id="UP000570493"/>
    </source>
</evidence>
<dbReference type="SUPFAM" id="SSF161093">
    <property type="entry name" value="MgtE membrane domain-like"/>
    <property type="match status" value="1"/>
</dbReference>
<protein>
    <submittedName>
        <fullName evidence="10">Magnesium transporter</fullName>
    </submittedName>
</protein>
<comment type="similarity">
    <text evidence="2">Belongs to the SLC41A transporter family.</text>
</comment>
<keyword evidence="3" id="KW-0813">Transport</keyword>
<dbReference type="GO" id="GO:0008324">
    <property type="term" value="F:monoatomic cation transmembrane transporter activity"/>
    <property type="evidence" value="ECO:0007669"/>
    <property type="project" value="InterPro"/>
</dbReference>
<accession>A0A7Y0HBK9</accession>
<dbReference type="InterPro" id="IPR006668">
    <property type="entry name" value="Mg_transptr_MgtE_intracell_dom"/>
</dbReference>
<dbReference type="Gene3D" id="3.10.580.10">
    <property type="entry name" value="CBS-domain"/>
    <property type="match status" value="1"/>
</dbReference>
<keyword evidence="11" id="KW-1185">Reference proteome</keyword>
<dbReference type="SUPFAM" id="SSF158791">
    <property type="entry name" value="MgtE N-terminal domain-like"/>
    <property type="match status" value="1"/>
</dbReference>
<evidence type="ECO:0000256" key="8">
    <source>
        <dbReference type="SAM" id="Phobius"/>
    </source>
</evidence>
<comment type="subcellular location">
    <subcellularLocation>
        <location evidence="1">Membrane</location>
        <topology evidence="1">Multi-pass membrane protein</topology>
    </subcellularLocation>
</comment>
<dbReference type="SMART" id="SM00924">
    <property type="entry name" value="MgtE_N"/>
    <property type="match status" value="1"/>
</dbReference>
<name>A0A7Y0HBK9_9GAMM</name>
<keyword evidence="5" id="KW-0460">Magnesium</keyword>
<feature type="transmembrane region" description="Helical" evidence="8">
    <location>
        <begin position="361"/>
        <end position="383"/>
    </location>
</feature>
<dbReference type="PANTHER" id="PTHR41394:SF5">
    <property type="entry name" value="SLC41A_MGTE INTEGRAL MEMBRANE DOMAIN-CONTAINING PROTEIN"/>
    <property type="match status" value="1"/>
</dbReference>
<dbReference type="Proteomes" id="UP000570493">
    <property type="component" value="Unassembled WGS sequence"/>
</dbReference>
<dbReference type="Pfam" id="PF01769">
    <property type="entry name" value="MgtE"/>
    <property type="match status" value="1"/>
</dbReference>
<dbReference type="Gene3D" id="1.10.357.20">
    <property type="entry name" value="SLC41 divalent cation transporters, integral membrane domain"/>
    <property type="match status" value="1"/>
</dbReference>
<dbReference type="RefSeq" id="WP_169020716.1">
    <property type="nucleotide sequence ID" value="NZ_JABBMT010000021.1"/>
</dbReference>
<comment type="caution">
    <text evidence="10">The sequence shown here is derived from an EMBL/GenBank/DDBJ whole genome shotgun (WGS) entry which is preliminary data.</text>
</comment>
<dbReference type="InterPro" id="IPR036739">
    <property type="entry name" value="SLC41_membr_dom_sf"/>
</dbReference>
<evidence type="ECO:0000256" key="6">
    <source>
        <dbReference type="ARBA" id="ARBA00022989"/>
    </source>
</evidence>
<reference evidence="10" key="1">
    <citation type="submission" date="2020-04" db="EMBL/GenBank/DDBJ databases">
        <title>Genome Sequencing for Pseudoaltermonas arctica.</title>
        <authorList>
            <person name="Elkins N.S."/>
        </authorList>
    </citation>
    <scope>NUCLEOTIDE SEQUENCE [LARGE SCALE GENOMIC DNA]</scope>
    <source>
        <strain evidence="10">NEC-BIFX-2020_0012</strain>
    </source>
</reference>
<gene>
    <name evidence="10" type="ORF">HHO47_13215</name>
</gene>
<feature type="transmembrane region" description="Helical" evidence="8">
    <location>
        <begin position="288"/>
        <end position="309"/>
    </location>
</feature>
<evidence type="ECO:0000256" key="4">
    <source>
        <dbReference type="ARBA" id="ARBA00022692"/>
    </source>
</evidence>
<dbReference type="GO" id="GO:0016020">
    <property type="term" value="C:membrane"/>
    <property type="evidence" value="ECO:0007669"/>
    <property type="project" value="UniProtKB-SubCell"/>
</dbReference>
<evidence type="ECO:0000256" key="2">
    <source>
        <dbReference type="ARBA" id="ARBA00009749"/>
    </source>
</evidence>
<dbReference type="AlphaFoldDB" id="A0A7Y0HBK9"/>
<sequence length="450" mass="49684">MIEYPIDQLPQLIDELLQCDTTERKNKLLVDAKEILSTEHLSLLFEALPKDQRIDIWQLLDEDTQHEIFINLGADSCRWLLQTLDEDDGFKLLDEVSVAELLELEEVIPERFVEYARRQLDEVQTKQYELAQQYLPEQLGHWLDFDSLKVSDKLTVGGAKKILQKGLPQYTEVIYLVSRKGTLIGEVPVNALFKANDSDILLSFADHDITSLHADDDLYEAAEVVIHSERMAMPVVNADNKLLGRLKVTSAYELRQEVTDEATAKAGGLREDEDLFASVRKSAKNRGIWLGINLATAFLASWFIGLFGATIEQVVALAVLMPVVASMGGIAGSQTLTVIVRGLALGQVTDSNRKALLKKELRVGAVNGCVWAMVIGALTYFWFSDVMLSITITVAILLNLIAASLSGVVIPSILDKMKIDPALSGSVILTTVTDIVGFVTFLGLGSLLLL</sequence>
<evidence type="ECO:0000256" key="3">
    <source>
        <dbReference type="ARBA" id="ARBA00022448"/>
    </source>
</evidence>
<dbReference type="Pfam" id="PF03448">
    <property type="entry name" value="MgtE_N"/>
    <property type="match status" value="1"/>
</dbReference>
<dbReference type="EMBL" id="JABBMT010000021">
    <property type="protein sequence ID" value="NMM41751.1"/>
    <property type="molecule type" value="Genomic_DNA"/>
</dbReference>
<evidence type="ECO:0000256" key="1">
    <source>
        <dbReference type="ARBA" id="ARBA00004141"/>
    </source>
</evidence>
<evidence type="ECO:0000313" key="10">
    <source>
        <dbReference type="EMBL" id="NMM41751.1"/>
    </source>
</evidence>
<dbReference type="SUPFAM" id="SSF54631">
    <property type="entry name" value="CBS-domain pair"/>
    <property type="match status" value="1"/>
</dbReference>
<keyword evidence="7 8" id="KW-0472">Membrane</keyword>
<dbReference type="InterPro" id="IPR046342">
    <property type="entry name" value="CBS_dom_sf"/>
</dbReference>
<keyword evidence="6 8" id="KW-1133">Transmembrane helix</keyword>
<feature type="domain" description="Magnesium transporter MgtE intracellular" evidence="9">
    <location>
        <begin position="36"/>
        <end position="139"/>
    </location>
</feature>
<feature type="transmembrane region" description="Helical" evidence="8">
    <location>
        <begin position="426"/>
        <end position="449"/>
    </location>
</feature>
<feature type="transmembrane region" description="Helical" evidence="8">
    <location>
        <begin position="389"/>
        <end position="414"/>
    </location>
</feature>
<organism evidence="10 11">
    <name type="scientific">Pseudoalteromonas arctica</name>
    <dbReference type="NCBI Taxonomy" id="394751"/>
    <lineage>
        <taxon>Bacteria</taxon>
        <taxon>Pseudomonadati</taxon>
        <taxon>Pseudomonadota</taxon>
        <taxon>Gammaproteobacteria</taxon>
        <taxon>Alteromonadales</taxon>
        <taxon>Pseudoalteromonadaceae</taxon>
        <taxon>Pseudoalteromonas</taxon>
    </lineage>
</organism>
<dbReference type="PANTHER" id="PTHR41394">
    <property type="entry name" value="MAGNESIUM TRANSPORTER MGTE"/>
    <property type="match status" value="1"/>
</dbReference>